<dbReference type="PANTHER" id="PTHR34075:SF5">
    <property type="entry name" value="BLR3430 PROTEIN"/>
    <property type="match status" value="1"/>
</dbReference>
<gene>
    <name evidence="2" type="ORF">C6569_12305</name>
</gene>
<dbReference type="AlphaFoldDB" id="A0A2S0NCB2"/>
<dbReference type="GO" id="GO:0003677">
    <property type="term" value="F:DNA binding"/>
    <property type="evidence" value="ECO:0007669"/>
    <property type="project" value="UniProtKB-KW"/>
</dbReference>
<proteinExistence type="predicted"/>
<sequence length="104" mass="10532">MSGVAIQSCGACGRSWQFRRAACPACGSSSVAEAEAGGGGTVWSVTTVLRAPLPELDVPGGYGIALVTLDEGPRIMCRAEAGISIGDRVRVALGEDGLPRASRA</sequence>
<dbReference type="PANTHER" id="PTHR34075">
    <property type="entry name" value="BLR3430 PROTEIN"/>
    <property type="match status" value="1"/>
</dbReference>
<keyword evidence="2" id="KW-0238">DNA-binding</keyword>
<keyword evidence="3" id="KW-1185">Reference proteome</keyword>
<feature type="domain" description="ChsH2 C-terminal OB-fold" evidence="1">
    <location>
        <begin position="35"/>
        <end position="92"/>
    </location>
</feature>
<dbReference type="InterPro" id="IPR024064">
    <property type="entry name" value="FdhE-like_sf"/>
</dbReference>
<dbReference type="Gene3D" id="3.90.1670.10">
    <property type="entry name" value="FdhE-like domain"/>
    <property type="match status" value="1"/>
</dbReference>
<dbReference type="KEGG" id="phr:C6569_12305"/>
<reference evidence="2 3" key="1">
    <citation type="submission" date="2018-03" db="EMBL/GenBank/DDBJ databases">
        <title>Genome sequencing of Phreatobacter sp.</title>
        <authorList>
            <person name="Kim S.-J."/>
            <person name="Heo J."/>
            <person name="Kwon S.-W."/>
        </authorList>
    </citation>
    <scope>NUCLEOTIDE SEQUENCE [LARGE SCALE GENOMIC DNA]</scope>
    <source>
        <strain evidence="2 3">S-12</strain>
    </source>
</reference>
<dbReference type="OrthoDB" id="7871482at2"/>
<dbReference type="SUPFAM" id="SSF50249">
    <property type="entry name" value="Nucleic acid-binding proteins"/>
    <property type="match status" value="1"/>
</dbReference>
<evidence type="ECO:0000259" key="1">
    <source>
        <dbReference type="Pfam" id="PF01796"/>
    </source>
</evidence>
<dbReference type="Proteomes" id="UP000237889">
    <property type="component" value="Chromosome"/>
</dbReference>
<dbReference type="RefSeq" id="WP_106749126.1">
    <property type="nucleotide sequence ID" value="NZ_CP027668.1"/>
</dbReference>
<dbReference type="Pfam" id="PF01796">
    <property type="entry name" value="OB_ChsH2_C"/>
    <property type="match status" value="1"/>
</dbReference>
<organism evidence="2 3">
    <name type="scientific">Phreatobacter cathodiphilus</name>
    <dbReference type="NCBI Taxonomy" id="1868589"/>
    <lineage>
        <taxon>Bacteria</taxon>
        <taxon>Pseudomonadati</taxon>
        <taxon>Pseudomonadota</taxon>
        <taxon>Alphaproteobacteria</taxon>
        <taxon>Hyphomicrobiales</taxon>
        <taxon>Phreatobacteraceae</taxon>
        <taxon>Phreatobacter</taxon>
    </lineage>
</organism>
<accession>A0A2S0NCB2</accession>
<protein>
    <submittedName>
        <fullName evidence="2">DNA-binding protein</fullName>
    </submittedName>
</protein>
<name>A0A2S0NCB2_9HYPH</name>
<dbReference type="InterPro" id="IPR012340">
    <property type="entry name" value="NA-bd_OB-fold"/>
</dbReference>
<dbReference type="InterPro" id="IPR052513">
    <property type="entry name" value="Thioester_dehydratase-like"/>
</dbReference>
<dbReference type="InterPro" id="IPR002878">
    <property type="entry name" value="ChsH2_C"/>
</dbReference>
<evidence type="ECO:0000313" key="3">
    <source>
        <dbReference type="Proteomes" id="UP000237889"/>
    </source>
</evidence>
<evidence type="ECO:0000313" key="2">
    <source>
        <dbReference type="EMBL" id="AVO45785.1"/>
    </source>
</evidence>
<dbReference type="EMBL" id="CP027668">
    <property type="protein sequence ID" value="AVO45785.1"/>
    <property type="molecule type" value="Genomic_DNA"/>
</dbReference>